<protein>
    <recommendedName>
        <fullName evidence="2">Cytochrome c domain-containing protein</fullName>
    </recommendedName>
</protein>
<dbReference type="SUPFAM" id="SSF56935">
    <property type="entry name" value="Porins"/>
    <property type="match status" value="1"/>
</dbReference>
<dbReference type="InterPro" id="IPR023614">
    <property type="entry name" value="Porin_dom_sf"/>
</dbReference>
<organism evidence="1">
    <name type="scientific">hydrothermal vent metagenome</name>
    <dbReference type="NCBI Taxonomy" id="652676"/>
    <lineage>
        <taxon>unclassified sequences</taxon>
        <taxon>metagenomes</taxon>
        <taxon>ecological metagenomes</taxon>
    </lineage>
</organism>
<accession>A0A3B1BTB3</accession>
<evidence type="ECO:0000313" key="1">
    <source>
        <dbReference type="EMBL" id="VAX15433.1"/>
    </source>
</evidence>
<dbReference type="Gene3D" id="2.40.160.10">
    <property type="entry name" value="Porin"/>
    <property type="match status" value="1"/>
</dbReference>
<dbReference type="AlphaFoldDB" id="A0A3B1BTB3"/>
<evidence type="ECO:0008006" key="2">
    <source>
        <dbReference type="Google" id="ProtNLM"/>
    </source>
</evidence>
<gene>
    <name evidence="1" type="ORF">MNBD_NITROSPINAE03-491</name>
</gene>
<dbReference type="EMBL" id="UOGB01000016">
    <property type="protein sequence ID" value="VAX15433.1"/>
    <property type="molecule type" value="Genomic_DNA"/>
</dbReference>
<name>A0A3B1BTB3_9ZZZZ</name>
<reference evidence="1" key="1">
    <citation type="submission" date="2018-06" db="EMBL/GenBank/DDBJ databases">
        <authorList>
            <person name="Zhirakovskaya E."/>
        </authorList>
    </citation>
    <scope>NUCLEOTIDE SEQUENCE</scope>
</reference>
<sequence length="406" mass="45124">MKRSFNSLLALTFIFGLVSLIFPVKSEATPNFGREQGLACSKCHTSWPLLNDFGRAFLENGFTVDDVEKVPPSMTGQRAIPVPALRINLRMLDKRTSKDRTYSTLTEKDKQLKMRSGHEIEAFFADRVGEFYYFIEFEAEDEWSDPAGNAPGFQVQVPMAYAGWVFRREFSVRAGYMSPLSPDGRNTVSQQKVHRYGWSASGKGFVPGEAQAVSAYGNIGDAFYILSWHGQDGGLEGQDPQFFTGRLAYDLPFNVSIGGFYSSGKKYNGDIGKSEDKLDRYGVDLQYQSEGGFQLNALYAVKNEDSTTTDETSGASSLAGATDNNLSVYAQYIIAGAEKPMASIGANYDSFTMNDGDDDWTRGALFLTYFAKENVKVQLGWEGTLDSPERYKNKESRYTFVVDIGI</sequence>
<proteinExistence type="predicted"/>